<proteinExistence type="predicted"/>
<dbReference type="Gene3D" id="1.25.40.390">
    <property type="match status" value="1"/>
</dbReference>
<evidence type="ECO:0000313" key="2">
    <source>
        <dbReference type="Proteomes" id="UP000061809"/>
    </source>
</evidence>
<dbReference type="SUPFAM" id="SSF48452">
    <property type="entry name" value="TPR-like"/>
    <property type="match status" value="1"/>
</dbReference>
<dbReference type="RefSeq" id="WP_029429123.1">
    <property type="nucleotide sequence ID" value="NZ_CP012801.1"/>
</dbReference>
<evidence type="ECO:0000313" key="1">
    <source>
        <dbReference type="EMBL" id="ALJ62362.1"/>
    </source>
</evidence>
<organism evidence="1 2">
    <name type="scientific">Bacteroides cellulosilyticus</name>
    <dbReference type="NCBI Taxonomy" id="246787"/>
    <lineage>
        <taxon>Bacteria</taxon>
        <taxon>Pseudomonadati</taxon>
        <taxon>Bacteroidota</taxon>
        <taxon>Bacteroidia</taxon>
        <taxon>Bacteroidales</taxon>
        <taxon>Bacteroidaceae</taxon>
        <taxon>Bacteroides</taxon>
    </lineage>
</organism>
<reference evidence="1 2" key="1">
    <citation type="journal article" date="2015" name="Science">
        <title>Genetic determinants of in vivo fitness and diet responsiveness in multiple human gut Bacteroides.</title>
        <authorList>
            <person name="Wu M."/>
            <person name="McNulty N.P."/>
            <person name="Rodionov D.A."/>
            <person name="Khoroshkin M.S."/>
            <person name="Griffin N.W."/>
            <person name="Cheng J."/>
            <person name="Latreille P."/>
            <person name="Kerstetter R.A."/>
            <person name="Terrapon N."/>
            <person name="Henrissat B."/>
            <person name="Osterman A.L."/>
            <person name="Gordon J.I."/>
        </authorList>
    </citation>
    <scope>NUCLEOTIDE SEQUENCE [LARGE SCALE GENOMIC DNA]</scope>
    <source>
        <strain evidence="1 2">WH2</strain>
    </source>
</reference>
<dbReference type="InterPro" id="IPR011990">
    <property type="entry name" value="TPR-like_helical_dom_sf"/>
</dbReference>
<name>A0A0P0GIG9_9BACE</name>
<dbReference type="EMBL" id="CP012801">
    <property type="protein sequence ID" value="ALJ62362.1"/>
    <property type="molecule type" value="Genomic_DNA"/>
</dbReference>
<sequence length="475" mass="53117">MNIKNYILIASLACVCSSCELLQPNEIINPNVDEDTFLKTPNAMSTWVNGANRSFATIIGSYVELTEILSDNYFNNYSQSSKVFDFPTILYTDIDVTNLQRHVGTLRETAIQGLEVVAKADATTTDEQRYNLYYIKGYSYLLAGEYFRALPVENGGEVKGWKENLNLAISTFTEALKFTSDTDETAFINTLIARAYYRLGDKVNAVKYASNVLTLSTDFTKQVTFDGENNVISSIQGYIYGTNFQPLPRLDFLDPKYFQTKAKEARPICIAKAEEPYLILAEAALADNDVNGAKGFLKTLLTLVSNRPVATDINDQLEGRYNGGYKEYPNSSEYRVAASSEDEFRSGLVLDRQSPHLISVPYISGTSVTEEMIDAPTTVDGLLEVLYLMRQEIFMAEGRRAADLGIRFPVCETEAANTPSAAEYTTAQIPSFIPLNQDMDAFEMDKEAKTVVIKYNMNRIIVQNKSSEYVAPFFN</sequence>
<protein>
    <recommendedName>
        <fullName evidence="3">Tetratricopeptide repeat protein</fullName>
    </recommendedName>
</protein>
<dbReference type="AlphaFoldDB" id="A0A0P0GIG9"/>
<dbReference type="KEGG" id="bcel:BcellWH2_05154"/>
<accession>A0A0P0GIG9</accession>
<gene>
    <name evidence="1" type="ORF">BcellWH2_05154</name>
</gene>
<evidence type="ECO:0008006" key="3">
    <source>
        <dbReference type="Google" id="ProtNLM"/>
    </source>
</evidence>
<dbReference type="Proteomes" id="UP000061809">
    <property type="component" value="Chromosome"/>
</dbReference>
<dbReference type="PATRIC" id="fig|246787.4.peg.5324"/>